<evidence type="ECO:0000256" key="1">
    <source>
        <dbReference type="SAM" id="MobiDB-lite"/>
    </source>
</evidence>
<feature type="region of interest" description="Disordered" evidence="1">
    <location>
        <begin position="40"/>
        <end position="62"/>
    </location>
</feature>
<evidence type="ECO:0000313" key="3">
    <source>
        <dbReference type="Proteomes" id="UP001159364"/>
    </source>
</evidence>
<dbReference type="Pfam" id="PF07797">
    <property type="entry name" value="DUF1639"/>
    <property type="match status" value="1"/>
</dbReference>
<accession>A0AAV8UCW2</accession>
<sequence length="313" mass="34978">MKVVSIFVFMRRYCVSDSIASQVIIDFPNIVNIENTQGQYGPEKVEETQRQSNPSTEHLAMNPPTTVKPPHQPLHNFTFQGLNWSKNNSGNHHRVRKHLGESSHQSTAKELGVDRKNEGLEMKSVDGQVDKKSKLFIWLGAKRNGDGEAASDENKTWNVEGSTAAEHKVWNLRPRGLVTKKKSSADANASRGARRSAKKRVSRGGGAEMNVRFERNDGSELAGDGAKVSENKNEKGKGKVKTVYFSISLTKQEIAEDIYSLTGSKPSRKPKKRIKLVQKQLDCLFPGMWLSSATSDTYKVHESHHKEIKGLRI</sequence>
<feature type="region of interest" description="Disordered" evidence="1">
    <location>
        <begin position="88"/>
        <end position="109"/>
    </location>
</feature>
<feature type="compositionally biased region" description="Basic residues" evidence="1">
    <location>
        <begin position="192"/>
        <end position="202"/>
    </location>
</feature>
<dbReference type="EMBL" id="JAIWQS010000008">
    <property type="protein sequence ID" value="KAJ8900330.1"/>
    <property type="molecule type" value="Genomic_DNA"/>
</dbReference>
<comment type="caution">
    <text evidence="2">The sequence shown here is derived from an EMBL/GenBank/DDBJ whole genome shotgun (WGS) entry which is preliminary data.</text>
</comment>
<dbReference type="Proteomes" id="UP001159364">
    <property type="component" value="Linkage Group LG08"/>
</dbReference>
<protein>
    <submittedName>
        <fullName evidence="2">Uncharacterized protein</fullName>
    </submittedName>
</protein>
<dbReference type="InterPro" id="IPR012438">
    <property type="entry name" value="DUF1639"/>
</dbReference>
<dbReference type="PANTHER" id="PTHR33130">
    <property type="entry name" value="PUTATIVE (DUF1639)-RELATED"/>
    <property type="match status" value="1"/>
</dbReference>
<organism evidence="2 3">
    <name type="scientific">Erythroxylum novogranatense</name>
    <dbReference type="NCBI Taxonomy" id="1862640"/>
    <lineage>
        <taxon>Eukaryota</taxon>
        <taxon>Viridiplantae</taxon>
        <taxon>Streptophyta</taxon>
        <taxon>Embryophyta</taxon>
        <taxon>Tracheophyta</taxon>
        <taxon>Spermatophyta</taxon>
        <taxon>Magnoliopsida</taxon>
        <taxon>eudicotyledons</taxon>
        <taxon>Gunneridae</taxon>
        <taxon>Pentapetalae</taxon>
        <taxon>rosids</taxon>
        <taxon>fabids</taxon>
        <taxon>Malpighiales</taxon>
        <taxon>Erythroxylaceae</taxon>
        <taxon>Erythroxylum</taxon>
    </lineage>
</organism>
<dbReference type="AlphaFoldDB" id="A0AAV8UCW2"/>
<reference evidence="2 3" key="1">
    <citation type="submission" date="2021-09" db="EMBL/GenBank/DDBJ databases">
        <title>Genomic insights and catalytic innovation underlie evolution of tropane alkaloids biosynthesis.</title>
        <authorList>
            <person name="Wang Y.-J."/>
            <person name="Tian T."/>
            <person name="Huang J.-P."/>
            <person name="Huang S.-X."/>
        </authorList>
    </citation>
    <scope>NUCLEOTIDE SEQUENCE [LARGE SCALE GENOMIC DNA]</scope>
    <source>
        <strain evidence="2">KIB-2018</strain>
        <tissue evidence="2">Leaf</tissue>
    </source>
</reference>
<gene>
    <name evidence="2" type="ORF">K2173_024970</name>
</gene>
<dbReference type="PANTHER" id="PTHR33130:SF41">
    <property type="entry name" value="NEUROFILAMENT HEAVY POLYPEPTIDE-LIKE"/>
    <property type="match status" value="1"/>
</dbReference>
<keyword evidence="3" id="KW-1185">Reference proteome</keyword>
<proteinExistence type="predicted"/>
<evidence type="ECO:0000313" key="2">
    <source>
        <dbReference type="EMBL" id="KAJ8900330.1"/>
    </source>
</evidence>
<feature type="region of interest" description="Disordered" evidence="1">
    <location>
        <begin position="179"/>
        <end position="235"/>
    </location>
</feature>
<name>A0AAV8UCW2_9ROSI</name>